<proteinExistence type="predicted"/>
<name>A0ABS6M1S6_9GAMM</name>
<dbReference type="RefSeq" id="WP_217175138.1">
    <property type="nucleotide sequence ID" value="NZ_JAFMOW010000068.1"/>
</dbReference>
<organism evidence="1 2">
    <name type="scientific">Rahnella bonaserana</name>
    <dbReference type="NCBI Taxonomy" id="2816248"/>
    <lineage>
        <taxon>Bacteria</taxon>
        <taxon>Pseudomonadati</taxon>
        <taxon>Pseudomonadota</taxon>
        <taxon>Gammaproteobacteria</taxon>
        <taxon>Enterobacterales</taxon>
        <taxon>Yersiniaceae</taxon>
        <taxon>Rahnella</taxon>
    </lineage>
</organism>
<dbReference type="EMBL" id="JAFMOW010000068">
    <property type="protein sequence ID" value="MBU9858171.1"/>
    <property type="molecule type" value="Genomic_DNA"/>
</dbReference>
<evidence type="ECO:0000313" key="2">
    <source>
        <dbReference type="Proteomes" id="UP000734343"/>
    </source>
</evidence>
<accession>A0ABS6M1S6</accession>
<evidence type="ECO:0000313" key="1">
    <source>
        <dbReference type="EMBL" id="MBU9858171.1"/>
    </source>
</evidence>
<gene>
    <name evidence="1" type="ORF">J1778_23110</name>
</gene>
<keyword evidence="2" id="KW-1185">Reference proteome</keyword>
<reference evidence="1 2" key="1">
    <citation type="submission" date="2021-03" db="EMBL/GenBank/DDBJ databases">
        <title>Five novel Rahnella species.</title>
        <authorList>
            <person name="Brady C."/>
            <person name="Asselin J."/>
            <person name="Beer S."/>
            <person name="Bruberg M.B."/>
            <person name="Crampton B."/>
            <person name="Venter S."/>
            <person name="Arnold D."/>
            <person name="Denman S."/>
        </authorList>
    </citation>
    <scope>NUCLEOTIDE SEQUENCE [LARGE SCALE GENOMIC DNA]</scope>
    <source>
        <strain evidence="1 2">H11b</strain>
    </source>
</reference>
<dbReference type="Proteomes" id="UP000734343">
    <property type="component" value="Unassembled WGS sequence"/>
</dbReference>
<comment type="caution">
    <text evidence="1">The sequence shown here is derived from an EMBL/GenBank/DDBJ whole genome shotgun (WGS) entry which is preliminary data.</text>
</comment>
<sequence>MWSNDPSVNIEITENISGWFVQKSLPSNDGGFFISWLDNDNGFSLRMQKLDVLGNLQWPVGNPSTEGILVYQRYIEDYTVDYGLTLDNSGNAVVGIDSGWDEQGAIRPGGKAIACKVSPSGELLLGAEGLVISPQNDLVNIVSCKATTDGGVAFGWTFDASRILRVVKMDETGQLVWGDGQIYAAESITLNLGSLEPTEDGGVIFSLSYNTPQEPFTNKVGVPQTHDIVAGKLNARGEYAWNQQPKIIYLHSTQDLGISYDDGNSFVTQSDGKGGVIYSYGLQDNDNQWQVKLQHIDFQGNNLYEDIRVGVTDDTTRDHQEPYLGYNTTTGNAYVMWTSTTQDIEALTGLHAQCIDISGTKKWGNLGLELSGQISNSLSAQSVGMLPFENSVLASWIPPIDPTIFQYIRTAMISDDGAYLWADRTVDVKTEATETIRASGSVSIENYAAFVWEDNETKVKAQNINPDGTLGVEEI</sequence>
<protein>
    <submittedName>
        <fullName evidence="1">Uncharacterized protein</fullName>
    </submittedName>
</protein>